<keyword evidence="5" id="KW-0808">Transferase</keyword>
<keyword evidence="10" id="KW-1133">Transmembrane helix</keyword>
<dbReference type="SMART" id="SM00387">
    <property type="entry name" value="HATPase_c"/>
    <property type="match status" value="1"/>
</dbReference>
<evidence type="ECO:0000256" key="2">
    <source>
        <dbReference type="ARBA" id="ARBA00004141"/>
    </source>
</evidence>
<evidence type="ECO:0000256" key="12">
    <source>
        <dbReference type="ARBA" id="ARBA00023136"/>
    </source>
</evidence>
<evidence type="ECO:0000313" key="16">
    <source>
        <dbReference type="EMBL" id="VAW06931.1"/>
    </source>
</evidence>
<keyword evidence="11" id="KW-0902">Two-component regulatory system</keyword>
<feature type="domain" description="PAS" evidence="14">
    <location>
        <begin position="37"/>
        <end position="81"/>
    </location>
</feature>
<dbReference type="Gene3D" id="3.30.450.20">
    <property type="entry name" value="PAS domain"/>
    <property type="match status" value="3"/>
</dbReference>
<dbReference type="InterPro" id="IPR035965">
    <property type="entry name" value="PAS-like_dom_sf"/>
</dbReference>
<dbReference type="SMART" id="SM00086">
    <property type="entry name" value="PAC"/>
    <property type="match status" value="3"/>
</dbReference>
<dbReference type="PANTHER" id="PTHR42878:SF7">
    <property type="entry name" value="SENSOR HISTIDINE KINASE GLRK"/>
    <property type="match status" value="1"/>
</dbReference>
<dbReference type="Pfam" id="PF13426">
    <property type="entry name" value="PAS_9"/>
    <property type="match status" value="3"/>
</dbReference>
<dbReference type="InterPro" id="IPR036890">
    <property type="entry name" value="HATPase_C_sf"/>
</dbReference>
<dbReference type="GO" id="GO:0000156">
    <property type="term" value="F:phosphorelay response regulator activity"/>
    <property type="evidence" value="ECO:0007669"/>
    <property type="project" value="TreeGrafter"/>
</dbReference>
<evidence type="ECO:0000256" key="7">
    <source>
        <dbReference type="ARBA" id="ARBA00022741"/>
    </source>
</evidence>
<dbReference type="EMBL" id="UOEK01000376">
    <property type="protein sequence ID" value="VAW06931.1"/>
    <property type="molecule type" value="Genomic_DNA"/>
</dbReference>
<evidence type="ECO:0000256" key="1">
    <source>
        <dbReference type="ARBA" id="ARBA00000085"/>
    </source>
</evidence>
<dbReference type="Pfam" id="PF00512">
    <property type="entry name" value="HisKA"/>
    <property type="match status" value="1"/>
</dbReference>
<dbReference type="Gene3D" id="3.30.565.10">
    <property type="entry name" value="Histidine kinase-like ATPase, C-terminal domain"/>
    <property type="match status" value="1"/>
</dbReference>
<comment type="catalytic activity">
    <reaction evidence="1">
        <text>ATP + protein L-histidine = ADP + protein N-phospho-L-histidine.</text>
        <dbReference type="EC" id="2.7.13.3"/>
    </reaction>
</comment>
<evidence type="ECO:0000256" key="3">
    <source>
        <dbReference type="ARBA" id="ARBA00012438"/>
    </source>
</evidence>
<dbReference type="Pfam" id="PF02518">
    <property type="entry name" value="HATPase_c"/>
    <property type="match status" value="1"/>
</dbReference>
<evidence type="ECO:0000256" key="6">
    <source>
        <dbReference type="ARBA" id="ARBA00022692"/>
    </source>
</evidence>
<evidence type="ECO:0000256" key="9">
    <source>
        <dbReference type="ARBA" id="ARBA00022840"/>
    </source>
</evidence>
<dbReference type="NCBIfam" id="TIGR00229">
    <property type="entry name" value="sensory_box"/>
    <property type="match status" value="3"/>
</dbReference>
<dbReference type="PROSITE" id="PS50109">
    <property type="entry name" value="HIS_KIN"/>
    <property type="match status" value="1"/>
</dbReference>
<evidence type="ECO:0000256" key="8">
    <source>
        <dbReference type="ARBA" id="ARBA00022777"/>
    </source>
</evidence>
<dbReference type="InterPro" id="IPR003594">
    <property type="entry name" value="HATPase_dom"/>
</dbReference>
<evidence type="ECO:0000256" key="11">
    <source>
        <dbReference type="ARBA" id="ARBA00023012"/>
    </source>
</evidence>
<keyword evidence="8" id="KW-0418">Kinase</keyword>
<feature type="domain" description="PAC" evidence="15">
    <location>
        <begin position="224"/>
        <end position="276"/>
    </location>
</feature>
<keyword evidence="7" id="KW-0547">Nucleotide-binding</keyword>
<keyword evidence="9" id="KW-0067">ATP-binding</keyword>
<keyword evidence="6" id="KW-0812">Transmembrane</keyword>
<evidence type="ECO:0000256" key="5">
    <source>
        <dbReference type="ARBA" id="ARBA00022679"/>
    </source>
</evidence>
<dbReference type="GO" id="GO:0030295">
    <property type="term" value="F:protein kinase activator activity"/>
    <property type="evidence" value="ECO:0007669"/>
    <property type="project" value="TreeGrafter"/>
</dbReference>
<name>A0A3B0SKZ8_9ZZZZ</name>
<proteinExistence type="predicted"/>
<evidence type="ECO:0000256" key="10">
    <source>
        <dbReference type="ARBA" id="ARBA00022989"/>
    </source>
</evidence>
<keyword evidence="4" id="KW-0597">Phosphoprotein</keyword>
<feature type="domain" description="PAC" evidence="15">
    <location>
        <begin position="347"/>
        <end position="398"/>
    </location>
</feature>
<dbReference type="SMART" id="SM00388">
    <property type="entry name" value="HisKA"/>
    <property type="match status" value="1"/>
</dbReference>
<dbReference type="InterPro" id="IPR000700">
    <property type="entry name" value="PAS-assoc_C"/>
</dbReference>
<dbReference type="SUPFAM" id="SSF55874">
    <property type="entry name" value="ATPase domain of HSP90 chaperone/DNA topoisomerase II/histidine kinase"/>
    <property type="match status" value="1"/>
</dbReference>
<dbReference type="InterPro" id="IPR001610">
    <property type="entry name" value="PAC"/>
</dbReference>
<dbReference type="GO" id="GO:0000155">
    <property type="term" value="F:phosphorelay sensor kinase activity"/>
    <property type="evidence" value="ECO:0007669"/>
    <property type="project" value="InterPro"/>
</dbReference>
<keyword evidence="12" id="KW-0472">Membrane</keyword>
<dbReference type="EC" id="2.7.13.3" evidence="3"/>
<evidence type="ECO:0000256" key="4">
    <source>
        <dbReference type="ARBA" id="ARBA00022553"/>
    </source>
</evidence>
<dbReference type="CDD" id="cd00130">
    <property type="entry name" value="PAS"/>
    <property type="match status" value="1"/>
</dbReference>
<feature type="domain" description="Histidine kinase" evidence="13">
    <location>
        <begin position="409"/>
        <end position="617"/>
    </location>
</feature>
<dbReference type="InterPro" id="IPR003661">
    <property type="entry name" value="HisK_dim/P_dom"/>
</dbReference>
<dbReference type="SUPFAM" id="SSF55785">
    <property type="entry name" value="PYP-like sensor domain (PAS domain)"/>
    <property type="match status" value="3"/>
</dbReference>
<dbReference type="InterPro" id="IPR000014">
    <property type="entry name" value="PAS"/>
</dbReference>
<reference evidence="16" key="1">
    <citation type="submission" date="2018-06" db="EMBL/GenBank/DDBJ databases">
        <authorList>
            <person name="Zhirakovskaya E."/>
        </authorList>
    </citation>
    <scope>NUCLEOTIDE SEQUENCE</scope>
</reference>
<dbReference type="AlphaFoldDB" id="A0A3B0SKZ8"/>
<evidence type="ECO:0000259" key="13">
    <source>
        <dbReference type="PROSITE" id="PS50109"/>
    </source>
</evidence>
<dbReference type="SUPFAM" id="SSF47384">
    <property type="entry name" value="Homodimeric domain of signal transducing histidine kinase"/>
    <property type="match status" value="1"/>
</dbReference>
<dbReference type="PANTHER" id="PTHR42878">
    <property type="entry name" value="TWO-COMPONENT HISTIDINE KINASE"/>
    <property type="match status" value="1"/>
</dbReference>
<dbReference type="GO" id="GO:0005524">
    <property type="term" value="F:ATP binding"/>
    <property type="evidence" value="ECO:0007669"/>
    <property type="project" value="UniProtKB-KW"/>
</dbReference>
<evidence type="ECO:0000259" key="15">
    <source>
        <dbReference type="PROSITE" id="PS50113"/>
    </source>
</evidence>
<dbReference type="GO" id="GO:0016020">
    <property type="term" value="C:membrane"/>
    <property type="evidence" value="ECO:0007669"/>
    <property type="project" value="UniProtKB-SubCell"/>
</dbReference>
<dbReference type="SMART" id="SM00091">
    <property type="entry name" value="PAS"/>
    <property type="match status" value="3"/>
</dbReference>
<dbReference type="GO" id="GO:0007234">
    <property type="term" value="P:osmosensory signaling via phosphorelay pathway"/>
    <property type="evidence" value="ECO:0007669"/>
    <property type="project" value="TreeGrafter"/>
</dbReference>
<dbReference type="InterPro" id="IPR004358">
    <property type="entry name" value="Sig_transdc_His_kin-like_C"/>
</dbReference>
<dbReference type="CDD" id="cd00082">
    <property type="entry name" value="HisKA"/>
    <property type="match status" value="1"/>
</dbReference>
<dbReference type="PROSITE" id="PS50113">
    <property type="entry name" value="PAC"/>
    <property type="match status" value="2"/>
</dbReference>
<comment type="subcellular location">
    <subcellularLocation>
        <location evidence="2">Membrane</location>
        <topology evidence="2">Multi-pass membrane protein</topology>
    </subcellularLocation>
</comment>
<dbReference type="InterPro" id="IPR036097">
    <property type="entry name" value="HisK_dim/P_sf"/>
</dbReference>
<dbReference type="PRINTS" id="PR00344">
    <property type="entry name" value="BCTRLSENSOR"/>
</dbReference>
<evidence type="ECO:0000259" key="14">
    <source>
        <dbReference type="PROSITE" id="PS50112"/>
    </source>
</evidence>
<dbReference type="InterPro" id="IPR050351">
    <property type="entry name" value="BphY/WalK/GraS-like"/>
</dbReference>
<accession>A0A3B0SKZ8</accession>
<organism evidence="16">
    <name type="scientific">hydrothermal vent metagenome</name>
    <dbReference type="NCBI Taxonomy" id="652676"/>
    <lineage>
        <taxon>unclassified sequences</taxon>
        <taxon>metagenomes</taxon>
        <taxon>ecological metagenomes</taxon>
    </lineage>
</organism>
<dbReference type="InterPro" id="IPR005467">
    <property type="entry name" value="His_kinase_dom"/>
</dbReference>
<protein>
    <recommendedName>
        <fullName evidence="3">histidine kinase</fullName>
        <ecNumber evidence="3">2.7.13.3</ecNumber>
    </recommendedName>
</protein>
<gene>
    <name evidence="16" type="ORF">MNBD_ACTINO02-2391</name>
</gene>
<dbReference type="Gene3D" id="1.10.287.130">
    <property type="match status" value="1"/>
</dbReference>
<dbReference type="PROSITE" id="PS50112">
    <property type="entry name" value="PAS"/>
    <property type="match status" value="1"/>
</dbReference>
<sequence>MERQTTTHHRHLETIRRQMTDAQRHPGIRTDRAGVADEGRTHQMVDSLGIALLRSDRTGTITYANSNAAKLLGYALADLVGGDGSDLWGNATVGGAPIRTNGYPIAVRTKDGSTLWCHAFVSELPDASGVDIGLVDVTEGHEHRCEIEASEALFRSAFENGPIGMYITDGNVDGILSNQALQTMLGRTAEQLNAVSFTDLFPVDIAMEAANVARRFVDGTQDAGHITTKAFRSDGSEIDVHVVASSVRDSAGDLIFAVSYWIDLTTSHHLADRLARSEATFESAFFDSPAGMSMRGSDFTAMRTNPAMHRILGHSDESSLDPFSVSAQDRDFWDAVQSVRDNRSSSFSRELKLQRTNGETVWGLATVSGLKSNDGFVGFLVHFVDVTEQRLARLRLTELVASKDDLVRSVSHELRTPLTTIVGLSSELRDRPIDFPPTERDDFIHLIAGQASEMADLVEDLLSVAHSDIGVVQVEVGEIDVVDTARKVVSTWGAEEIVVIAQTTPRAAGDSFRVRQIIRNLLANAVKYGRPPFVIEVSATDEHAKLRVVDHGAGVPSGEGDAVFQRYYRAHDPIGQPGSLGIGLSLSRQLAELMDGTLTYYRDGNRSVFELRLHRIK</sequence>